<dbReference type="Proteomes" id="UP001162992">
    <property type="component" value="Chromosome 11"/>
</dbReference>
<gene>
    <name evidence="1" type="ORF">O6H91_11G098500</name>
</gene>
<sequence length="265" mass="28997">MLLLSFTKRLCAHPLQTLLLCFCFLLRNSFCPFSICEKLGDARGLMLLSAISVSTCGDPFMSGEGEDPASTSSSFPENGEVLRGPEKGRSCAGCLYFSSQRRDGGRDPICVGLSRPENRVYSMMSESEREDLKDGRRLLDFKYACVGYSVYKQNTTTSAYRQEGHAELPACLGMEFLGIRKDTQGASSPTIEVQDPDEGPPMLPRPPSAARPPTIGGIKSDEFLTRFVRSAGLIASSVGNNILRVAGSIKSGIDDIFYPDRRRPK</sequence>
<reference evidence="2" key="1">
    <citation type="journal article" date="2024" name="Proc. Natl. Acad. Sci. U.S.A.">
        <title>Extraordinary preservation of gene collinearity over three hundred million years revealed in homosporous lycophytes.</title>
        <authorList>
            <person name="Li C."/>
            <person name="Wickell D."/>
            <person name="Kuo L.Y."/>
            <person name="Chen X."/>
            <person name="Nie B."/>
            <person name="Liao X."/>
            <person name="Peng D."/>
            <person name="Ji J."/>
            <person name="Jenkins J."/>
            <person name="Williams M."/>
            <person name="Shu S."/>
            <person name="Plott C."/>
            <person name="Barry K."/>
            <person name="Rajasekar S."/>
            <person name="Grimwood J."/>
            <person name="Han X."/>
            <person name="Sun S."/>
            <person name="Hou Z."/>
            <person name="He W."/>
            <person name="Dai G."/>
            <person name="Sun C."/>
            <person name="Schmutz J."/>
            <person name="Leebens-Mack J.H."/>
            <person name="Li F.W."/>
            <person name="Wang L."/>
        </authorList>
    </citation>
    <scope>NUCLEOTIDE SEQUENCE [LARGE SCALE GENOMIC DNA]</scope>
    <source>
        <strain evidence="2">cv. PW_Plant_1</strain>
    </source>
</reference>
<accession>A0ACC2CC47</accession>
<evidence type="ECO:0000313" key="1">
    <source>
        <dbReference type="EMBL" id="KAJ7539525.1"/>
    </source>
</evidence>
<comment type="caution">
    <text evidence="1">The sequence shown here is derived from an EMBL/GenBank/DDBJ whole genome shotgun (WGS) entry which is preliminary data.</text>
</comment>
<dbReference type="EMBL" id="CM055102">
    <property type="protein sequence ID" value="KAJ7539525.1"/>
    <property type="molecule type" value="Genomic_DNA"/>
</dbReference>
<name>A0ACC2CC47_DIPCM</name>
<organism evidence="1 2">
    <name type="scientific">Diphasiastrum complanatum</name>
    <name type="common">Issler's clubmoss</name>
    <name type="synonym">Lycopodium complanatum</name>
    <dbReference type="NCBI Taxonomy" id="34168"/>
    <lineage>
        <taxon>Eukaryota</taxon>
        <taxon>Viridiplantae</taxon>
        <taxon>Streptophyta</taxon>
        <taxon>Embryophyta</taxon>
        <taxon>Tracheophyta</taxon>
        <taxon>Lycopodiopsida</taxon>
        <taxon>Lycopodiales</taxon>
        <taxon>Lycopodiaceae</taxon>
        <taxon>Lycopodioideae</taxon>
        <taxon>Diphasiastrum</taxon>
    </lineage>
</organism>
<keyword evidence="2" id="KW-1185">Reference proteome</keyword>
<evidence type="ECO:0000313" key="2">
    <source>
        <dbReference type="Proteomes" id="UP001162992"/>
    </source>
</evidence>
<protein>
    <submittedName>
        <fullName evidence="1">Uncharacterized protein</fullName>
    </submittedName>
</protein>
<proteinExistence type="predicted"/>